<feature type="transmembrane region" description="Helical" evidence="7">
    <location>
        <begin position="678"/>
        <end position="701"/>
    </location>
</feature>
<dbReference type="InterPro" id="IPR007603">
    <property type="entry name" value="Choline_transptr-like"/>
</dbReference>
<feature type="transmembrane region" description="Helical" evidence="7">
    <location>
        <begin position="258"/>
        <end position="280"/>
    </location>
</feature>
<dbReference type="Pfam" id="PF04515">
    <property type="entry name" value="Choline_transpo"/>
    <property type="match status" value="1"/>
</dbReference>
<comment type="caution">
    <text evidence="8">The sequence shown here is derived from an EMBL/GenBank/DDBJ whole genome shotgun (WGS) entry which is preliminary data.</text>
</comment>
<accession>A0ABP1RD61</accession>
<name>A0ABP1RD61_9HEXA</name>
<evidence type="ECO:0000256" key="3">
    <source>
        <dbReference type="ARBA" id="ARBA00022692"/>
    </source>
</evidence>
<feature type="transmembrane region" description="Helical" evidence="7">
    <location>
        <begin position="486"/>
        <end position="517"/>
    </location>
</feature>
<feature type="transmembrane region" description="Helical" evidence="7">
    <location>
        <begin position="352"/>
        <end position="373"/>
    </location>
</feature>
<comment type="function">
    <text evidence="7">Choline transporter.</text>
</comment>
<feature type="transmembrane region" description="Helical" evidence="7">
    <location>
        <begin position="287"/>
        <end position="308"/>
    </location>
</feature>
<keyword evidence="5 7" id="KW-0472">Membrane</keyword>
<keyword evidence="6" id="KW-0325">Glycoprotein</keyword>
<feature type="transmembrane region" description="Helical" evidence="7">
    <location>
        <begin position="537"/>
        <end position="561"/>
    </location>
</feature>
<evidence type="ECO:0000256" key="2">
    <source>
        <dbReference type="ARBA" id="ARBA00007168"/>
    </source>
</evidence>
<evidence type="ECO:0000256" key="4">
    <source>
        <dbReference type="ARBA" id="ARBA00022989"/>
    </source>
</evidence>
<feature type="transmembrane region" description="Helical" evidence="7">
    <location>
        <begin position="46"/>
        <end position="67"/>
    </location>
</feature>
<sequence>MSAKVSAEEFQDYIGDEVDRSGKYGQPKEYDAKFNGPIEKRGCTDVICLLMLVAFIIGWCVIAVIGFKQGDPSILVHPVDSIGQKCGQDEAVKDKKYLFFFDIAKCAKANVVIYGCRTPQVCVDKCPDPNDGQPWSVSLAKKRGDNEDTIKQVLVCKYGVDKSKFTVDQLIEPKRQLCASYILPAKTKNVTNWKWRRNPVKNVKSIIASRCIPKLSKIDDFARSEGMDKGTLQQGVDYIIQFFNAKENMEYIFEDLRASWVFILGLLVVGAVASLIWICLMRCFAGIMVWLSLLGMIAVLSFSCYFSVTRYHELKSVNDTGEFSRAANPEFFVSEEELKEQLDTYLKLQTTWLVFAIITGTLLGILLLVVLFLRSRLFIAVALIKQGARAVSDMSFTLVWPLFPWVMQVAVIGWFLLVGLYLATASEKVYNVSRNCTCNGEEFIESQSCNPESFNKTIQKCFEACQDTTCAFQQYQKLQNGLWFHLYNFFGLLWLLCFVNDLGDMVLAGSFAGWYWTMNRSKNLSTFPVGSSFLRTIRYHLGTLAFGSLIISIIKFIRYFLEYIDYKTRQYQENPVAKGVIWCMKCCFWCLEKFMKFINRNAYIMVAVYGKNFCTSARDSFFLLMRNALRAFVLDKVTDFLLFMGKLVITGGVAIGSFFLFTHSIGDGVNDTIPQLNFYLIPVIIVTVGTYFIASLFFSVYDMAVDTLFLCFLEDCERNDGSAEKPYYMPKELMQILNKKNKNKPPSADGKDK</sequence>
<protein>
    <recommendedName>
        <fullName evidence="7">Choline transporter-like protein</fullName>
    </recommendedName>
</protein>
<evidence type="ECO:0000313" key="9">
    <source>
        <dbReference type="Proteomes" id="UP001642540"/>
    </source>
</evidence>
<dbReference type="PANTHER" id="PTHR12385:SF14">
    <property type="entry name" value="CHOLINE TRANSPORTER-LIKE 2"/>
    <property type="match status" value="1"/>
</dbReference>
<evidence type="ECO:0000256" key="5">
    <source>
        <dbReference type="ARBA" id="ARBA00023136"/>
    </source>
</evidence>
<proteinExistence type="inferred from homology"/>
<evidence type="ECO:0000313" key="8">
    <source>
        <dbReference type="EMBL" id="CAL8126454.1"/>
    </source>
</evidence>
<evidence type="ECO:0000256" key="1">
    <source>
        <dbReference type="ARBA" id="ARBA00004141"/>
    </source>
</evidence>
<evidence type="ECO:0000256" key="6">
    <source>
        <dbReference type="ARBA" id="ARBA00023180"/>
    </source>
</evidence>
<comment type="subcellular location">
    <subcellularLocation>
        <location evidence="7">Cell membrane</location>
        <topology evidence="7">Multi-pass membrane protein</topology>
    </subcellularLocation>
    <subcellularLocation>
        <location evidence="1">Membrane</location>
        <topology evidence="1">Multi-pass membrane protein</topology>
    </subcellularLocation>
</comment>
<organism evidence="8 9">
    <name type="scientific">Orchesella dallaii</name>
    <dbReference type="NCBI Taxonomy" id="48710"/>
    <lineage>
        <taxon>Eukaryota</taxon>
        <taxon>Metazoa</taxon>
        <taxon>Ecdysozoa</taxon>
        <taxon>Arthropoda</taxon>
        <taxon>Hexapoda</taxon>
        <taxon>Collembola</taxon>
        <taxon>Entomobryomorpha</taxon>
        <taxon>Entomobryoidea</taxon>
        <taxon>Orchesellidae</taxon>
        <taxon>Orchesellinae</taxon>
        <taxon>Orchesella</taxon>
    </lineage>
</organism>
<comment type="similarity">
    <text evidence="2 7">Belongs to the CTL (choline transporter-like) family.</text>
</comment>
<dbReference type="PANTHER" id="PTHR12385">
    <property type="entry name" value="CHOLINE TRANSPORTER-LIKE (SLC FAMILY 44)"/>
    <property type="match status" value="1"/>
</dbReference>
<keyword evidence="9" id="KW-1185">Reference proteome</keyword>
<dbReference type="EMBL" id="CAXLJM020000072">
    <property type="protein sequence ID" value="CAL8126454.1"/>
    <property type="molecule type" value="Genomic_DNA"/>
</dbReference>
<feature type="transmembrane region" description="Helical" evidence="7">
    <location>
        <begin position="640"/>
        <end position="666"/>
    </location>
</feature>
<reference evidence="8 9" key="1">
    <citation type="submission" date="2024-08" db="EMBL/GenBank/DDBJ databases">
        <authorList>
            <person name="Cucini C."/>
            <person name="Frati F."/>
        </authorList>
    </citation>
    <scope>NUCLEOTIDE SEQUENCE [LARGE SCALE GENOMIC DNA]</scope>
</reference>
<dbReference type="Proteomes" id="UP001642540">
    <property type="component" value="Unassembled WGS sequence"/>
</dbReference>
<keyword evidence="3 7" id="KW-0812">Transmembrane</keyword>
<evidence type="ECO:0000256" key="7">
    <source>
        <dbReference type="RuleBase" id="RU368066"/>
    </source>
</evidence>
<keyword evidence="4 7" id="KW-1133">Transmembrane helix</keyword>
<feature type="transmembrane region" description="Helical" evidence="7">
    <location>
        <begin position="405"/>
        <end position="424"/>
    </location>
</feature>
<gene>
    <name evidence="8" type="ORF">ODALV1_LOCUS21404</name>
</gene>